<dbReference type="EMBL" id="BAABWD010000005">
    <property type="protein sequence ID" value="GAA6132808.1"/>
    <property type="molecule type" value="Genomic_DNA"/>
</dbReference>
<evidence type="ECO:0000256" key="2">
    <source>
        <dbReference type="ARBA" id="ARBA00022729"/>
    </source>
</evidence>
<evidence type="ECO:0000259" key="6">
    <source>
        <dbReference type="Pfam" id="PF00263"/>
    </source>
</evidence>
<organism evidence="8 9">
    <name type="scientific">Halopseudomonas sabulinigri</name>
    <dbReference type="NCBI Taxonomy" id="472181"/>
    <lineage>
        <taxon>Bacteria</taxon>
        <taxon>Pseudomonadati</taxon>
        <taxon>Pseudomonadota</taxon>
        <taxon>Gammaproteobacteria</taxon>
        <taxon>Pseudomonadales</taxon>
        <taxon>Pseudomonadaceae</taxon>
        <taxon>Halopseudomonas</taxon>
    </lineage>
</organism>
<evidence type="ECO:0000313" key="9">
    <source>
        <dbReference type="Proteomes" id="UP001486808"/>
    </source>
</evidence>
<dbReference type="Pfam" id="PF03958">
    <property type="entry name" value="Secretin_N"/>
    <property type="match status" value="1"/>
</dbReference>
<feature type="domain" description="NolW-like" evidence="7">
    <location>
        <begin position="120"/>
        <end position="190"/>
    </location>
</feature>
<dbReference type="RefSeq" id="WP_353389574.1">
    <property type="nucleotide sequence ID" value="NZ_BAABWD010000005.1"/>
</dbReference>
<protein>
    <recommendedName>
        <fullName evidence="10">General secretion pathway protein D</fullName>
    </recommendedName>
</protein>
<evidence type="ECO:0000256" key="1">
    <source>
        <dbReference type="ARBA" id="ARBA00004370"/>
    </source>
</evidence>
<accession>A0ABP9ZTL7</accession>
<evidence type="ECO:0000259" key="7">
    <source>
        <dbReference type="Pfam" id="PF03958"/>
    </source>
</evidence>
<comment type="caution">
    <text evidence="8">The sequence shown here is derived from an EMBL/GenBank/DDBJ whole genome shotgun (WGS) entry which is preliminary data.</text>
</comment>
<comment type="similarity">
    <text evidence="4">Belongs to the bacterial secretin family.</text>
</comment>
<gene>
    <name evidence="8" type="ORF">NBRC116187_31680</name>
</gene>
<keyword evidence="3" id="KW-0472">Membrane</keyword>
<keyword evidence="5" id="KW-0813">Transport</keyword>
<dbReference type="Gene3D" id="3.30.1370.120">
    <property type="match status" value="1"/>
</dbReference>
<evidence type="ECO:0000256" key="4">
    <source>
        <dbReference type="RuleBase" id="RU004003"/>
    </source>
</evidence>
<dbReference type="PRINTS" id="PR01032">
    <property type="entry name" value="PHAGEIV"/>
</dbReference>
<keyword evidence="2" id="KW-0732">Signal</keyword>
<keyword evidence="9" id="KW-1185">Reference proteome</keyword>
<reference evidence="8 9" key="1">
    <citation type="submission" date="2024-04" db="EMBL/GenBank/DDBJ databases">
        <title>Draft genome sequence of Halopseudomonas sabulinigri NBRC 116187.</title>
        <authorList>
            <person name="Miyakawa T."/>
            <person name="Kusuya Y."/>
            <person name="Miura T."/>
        </authorList>
    </citation>
    <scope>NUCLEOTIDE SEQUENCE [LARGE SCALE GENOMIC DNA]</scope>
    <source>
        <strain evidence="8 9">4NH20-0042</strain>
    </source>
</reference>
<dbReference type="InterPro" id="IPR050810">
    <property type="entry name" value="Bact_Secretion_Sys_Channel"/>
</dbReference>
<dbReference type="PANTHER" id="PTHR30332:SF24">
    <property type="entry name" value="SECRETIN GSPD-RELATED"/>
    <property type="match status" value="1"/>
</dbReference>
<dbReference type="InterPro" id="IPR001775">
    <property type="entry name" value="GspD/PilQ"/>
</dbReference>
<comment type="subcellular location">
    <subcellularLocation>
        <location evidence="5">Cell outer membrane</location>
    </subcellularLocation>
    <subcellularLocation>
        <location evidence="1">Membrane</location>
    </subcellularLocation>
</comment>
<evidence type="ECO:0008006" key="10">
    <source>
        <dbReference type="Google" id="ProtNLM"/>
    </source>
</evidence>
<feature type="domain" description="Type II/III secretion system secretin-like" evidence="6">
    <location>
        <begin position="251"/>
        <end position="413"/>
    </location>
</feature>
<proteinExistence type="inferred from homology"/>
<dbReference type="Proteomes" id="UP001486808">
    <property type="component" value="Unassembled WGS sequence"/>
</dbReference>
<evidence type="ECO:0000256" key="5">
    <source>
        <dbReference type="RuleBase" id="RU004004"/>
    </source>
</evidence>
<dbReference type="PANTHER" id="PTHR30332">
    <property type="entry name" value="PROBABLE GENERAL SECRETION PATHWAY PROTEIN D"/>
    <property type="match status" value="1"/>
</dbReference>
<evidence type="ECO:0000256" key="3">
    <source>
        <dbReference type="ARBA" id="ARBA00023136"/>
    </source>
</evidence>
<dbReference type="PRINTS" id="PR00811">
    <property type="entry name" value="BCTERIALGSPD"/>
</dbReference>
<sequence length="451" mass="48125">MLTEKHYLRLFYALLLFFLITFAMALFGSRQCSAVERVEFYDATLQDFVDFASTQLNKSIVVGAEIGQTPISVFATYDSTAQLERLLADSVVSSGLYFSATASTLRISAAPVIESPEIATRVFQLRHLQSDFAYQAVRDVLTSRTQNTESADLSTVTPSPTSNAVIVSGTESQLETVAAVLAEIDRPRRQVLITAVVAELADDDFEALGLNVGLDGSRTSIAGTTVRSSDRSDLGFSVTFSGPTLSAFLQAVKSTGRNRILSTPQLLTLNREKASIVVGQNVPFVTGQTTSGSTPASDPFQTIVRQDVGVTLEVTPFITPADAIELQVMQSASTVSDDTTAADIITNTRKVATRIQLQDGEGVLLGGLRSQQTDRSVSRVPILSDVPLIGRVFRNTSERTRTTNLVVLISARIHTEANPVGVDVLDEYGMGAGATGEGFGAAGALAGRAAR</sequence>
<dbReference type="InterPro" id="IPR005644">
    <property type="entry name" value="NolW-like"/>
</dbReference>
<dbReference type="InterPro" id="IPR038591">
    <property type="entry name" value="NolW-like_sf"/>
</dbReference>
<dbReference type="Pfam" id="PF00263">
    <property type="entry name" value="Secretin"/>
    <property type="match status" value="1"/>
</dbReference>
<name>A0ABP9ZTL7_9GAMM</name>
<dbReference type="InterPro" id="IPR004846">
    <property type="entry name" value="T2SS/T3SS_dom"/>
</dbReference>
<evidence type="ECO:0000313" key="8">
    <source>
        <dbReference type="EMBL" id="GAA6132808.1"/>
    </source>
</evidence>